<evidence type="ECO:0000313" key="8">
    <source>
        <dbReference type="EMBL" id="AWT26790.1"/>
    </source>
</evidence>
<evidence type="ECO:0000313" key="9">
    <source>
        <dbReference type="Proteomes" id="UP000247696"/>
    </source>
</evidence>
<gene>
    <name evidence="8" type="primary">ftnA</name>
    <name evidence="8" type="ORF">Csp1_20230</name>
</gene>
<feature type="binding site" evidence="5">
    <location>
        <position position="22"/>
    </location>
    <ligand>
        <name>Fe cation</name>
        <dbReference type="ChEBI" id="CHEBI:24875"/>
        <label>1</label>
    </ligand>
</feature>
<feature type="binding site" evidence="5">
    <location>
        <position position="58"/>
    </location>
    <ligand>
        <name>Fe cation</name>
        <dbReference type="ChEBI" id="CHEBI:24875"/>
        <label>1</label>
    </ligand>
</feature>
<dbReference type="InterPro" id="IPR001519">
    <property type="entry name" value="Ferritin"/>
</dbReference>
<feature type="binding site" evidence="5">
    <location>
        <position position="99"/>
    </location>
    <ligand>
        <name>Fe cation</name>
        <dbReference type="ChEBI" id="CHEBI:24875"/>
        <label>1</label>
    </ligand>
</feature>
<organism evidence="8 9">
    <name type="scientific">Corynebacterium provencense</name>
    <dbReference type="NCBI Taxonomy" id="1737425"/>
    <lineage>
        <taxon>Bacteria</taxon>
        <taxon>Bacillati</taxon>
        <taxon>Actinomycetota</taxon>
        <taxon>Actinomycetes</taxon>
        <taxon>Mycobacteriales</taxon>
        <taxon>Corynebacteriaceae</taxon>
        <taxon>Corynebacterium</taxon>
    </lineage>
</organism>
<dbReference type="AlphaFoldDB" id="A0A2Z3YUB1"/>
<dbReference type="SUPFAM" id="SSF47240">
    <property type="entry name" value="Ferritin-like"/>
    <property type="match status" value="1"/>
</dbReference>
<dbReference type="PANTHER" id="PTHR11431">
    <property type="entry name" value="FERRITIN"/>
    <property type="match status" value="1"/>
</dbReference>
<dbReference type="InterPro" id="IPR012347">
    <property type="entry name" value="Ferritin-like"/>
</dbReference>
<evidence type="ECO:0000256" key="5">
    <source>
        <dbReference type="PIRSR" id="PIRSR601519-1"/>
    </source>
</evidence>
<dbReference type="InterPro" id="IPR009040">
    <property type="entry name" value="Ferritin-like_diiron"/>
</dbReference>
<evidence type="ECO:0000256" key="3">
    <source>
        <dbReference type="ARBA" id="ARBA00023002"/>
    </source>
</evidence>
<keyword evidence="1 6" id="KW-0409">Iron storage</keyword>
<name>A0A2Z3YUB1_9CORY</name>
<dbReference type="InterPro" id="IPR008331">
    <property type="entry name" value="Ferritin_DPS_dom"/>
</dbReference>
<feature type="domain" description="Ferritin-like diiron" evidence="7">
    <location>
        <begin position="5"/>
        <end position="150"/>
    </location>
</feature>
<evidence type="ECO:0000259" key="7">
    <source>
        <dbReference type="PROSITE" id="PS50905"/>
    </source>
</evidence>
<dbReference type="GO" id="GO:0005829">
    <property type="term" value="C:cytosol"/>
    <property type="evidence" value="ECO:0007669"/>
    <property type="project" value="TreeGrafter"/>
</dbReference>
<dbReference type="STRING" id="1737425.GCA_900049755_02049"/>
<dbReference type="InterPro" id="IPR009078">
    <property type="entry name" value="Ferritin-like_SF"/>
</dbReference>
<feature type="binding site" evidence="5">
    <location>
        <position position="132"/>
    </location>
    <ligand>
        <name>Fe cation</name>
        <dbReference type="ChEBI" id="CHEBI:24875"/>
        <label>1</label>
    </ligand>
</feature>
<dbReference type="PANTHER" id="PTHR11431:SF127">
    <property type="entry name" value="BACTERIAL NON-HEME FERRITIN"/>
    <property type="match status" value="1"/>
</dbReference>
<dbReference type="EMBL" id="CP024988">
    <property type="protein sequence ID" value="AWT26790.1"/>
    <property type="molecule type" value="Genomic_DNA"/>
</dbReference>
<dbReference type="Gene3D" id="1.20.1260.10">
    <property type="match status" value="1"/>
</dbReference>
<sequence length="169" mass="18951">MVAGMSINEKFQEAVNKQVVAEHQASLIYSQLSYEMDRLSFLGMRDWFRAQADEERTHAQKFADHLLDREARVDLTDIELPSLKIATPLDAFEAALAHEQKVSAMIRDLARVADETGDIDSRSLINFFLAEQIEEESTVNDIIDWIKVVGNDGSGLLRIDAKLGARTSA</sequence>
<dbReference type="GO" id="GO:0006826">
    <property type="term" value="P:iron ion transport"/>
    <property type="evidence" value="ECO:0007669"/>
    <property type="project" value="InterPro"/>
</dbReference>
<keyword evidence="3 8" id="KW-0560">Oxidoreductase</keyword>
<proteinExistence type="predicted"/>
<evidence type="ECO:0000256" key="4">
    <source>
        <dbReference type="ARBA" id="ARBA00023004"/>
    </source>
</evidence>
<dbReference type="KEGG" id="cpre:Csp1_20230"/>
<dbReference type="Proteomes" id="UP000247696">
    <property type="component" value="Chromosome"/>
</dbReference>
<dbReference type="GO" id="GO:0008199">
    <property type="term" value="F:ferric iron binding"/>
    <property type="evidence" value="ECO:0007669"/>
    <property type="project" value="InterPro"/>
</dbReference>
<dbReference type="GO" id="GO:0004322">
    <property type="term" value="F:ferroxidase activity"/>
    <property type="evidence" value="ECO:0007669"/>
    <property type="project" value="TreeGrafter"/>
</dbReference>
<dbReference type="GO" id="GO:0008198">
    <property type="term" value="F:ferrous iron binding"/>
    <property type="evidence" value="ECO:0007669"/>
    <property type="project" value="TreeGrafter"/>
</dbReference>
<dbReference type="Pfam" id="PF00210">
    <property type="entry name" value="Ferritin"/>
    <property type="match status" value="1"/>
</dbReference>
<reference evidence="9" key="1">
    <citation type="submission" date="2017-11" db="EMBL/GenBank/DDBJ databases">
        <title>Otitis media/interna in a cat caused by the recently described species Corynebacterium provencense.</title>
        <authorList>
            <person name="Kittl S."/>
            <person name="Brodard I."/>
            <person name="Rychener L."/>
            <person name="Jores J."/>
            <person name="Roosje P."/>
            <person name="Gobeli Brawand S."/>
        </authorList>
    </citation>
    <scope>NUCLEOTIDE SEQUENCE [LARGE SCALE GENOMIC DNA]</scope>
    <source>
        <strain evidence="9">17KM38</strain>
    </source>
</reference>
<keyword evidence="2 5" id="KW-0479">Metal-binding</keyword>
<evidence type="ECO:0000256" key="1">
    <source>
        <dbReference type="ARBA" id="ARBA00022434"/>
    </source>
</evidence>
<dbReference type="InterPro" id="IPR041719">
    <property type="entry name" value="Ferritin_prok"/>
</dbReference>
<dbReference type="CDD" id="cd01055">
    <property type="entry name" value="Nonheme_Ferritin"/>
    <property type="match status" value="1"/>
</dbReference>
<evidence type="ECO:0000256" key="6">
    <source>
        <dbReference type="RuleBase" id="RU361145"/>
    </source>
</evidence>
<accession>A0A2Z3YUB1</accession>
<keyword evidence="9" id="KW-1185">Reference proteome</keyword>
<dbReference type="GO" id="GO:0006879">
    <property type="term" value="P:intracellular iron ion homeostasis"/>
    <property type="evidence" value="ECO:0007669"/>
    <property type="project" value="UniProtKB-KW"/>
</dbReference>
<dbReference type="PROSITE" id="PS50905">
    <property type="entry name" value="FERRITIN_LIKE"/>
    <property type="match status" value="1"/>
</dbReference>
<keyword evidence="4 5" id="KW-0408">Iron</keyword>
<protein>
    <recommendedName>
        <fullName evidence="6">Ferritin</fullName>
    </recommendedName>
</protein>
<evidence type="ECO:0000256" key="2">
    <source>
        <dbReference type="ARBA" id="ARBA00022723"/>
    </source>
</evidence>
<feature type="binding site" evidence="5">
    <location>
        <position position="55"/>
    </location>
    <ligand>
        <name>Fe cation</name>
        <dbReference type="ChEBI" id="CHEBI:24875"/>
        <label>1</label>
    </ligand>
</feature>